<dbReference type="NCBIfam" id="NF003843">
    <property type="entry name" value="PRK05422.1"/>
    <property type="match status" value="1"/>
</dbReference>
<dbReference type="PANTHER" id="PTHR30308:SF2">
    <property type="entry name" value="SSRA-BINDING PROTEIN"/>
    <property type="match status" value="1"/>
</dbReference>
<dbReference type="GO" id="GO:0070930">
    <property type="term" value="P:trans-translation-dependent protein tagging"/>
    <property type="evidence" value="ECO:0007669"/>
    <property type="project" value="TreeGrafter"/>
</dbReference>
<dbReference type="SUPFAM" id="SSF74982">
    <property type="entry name" value="Small protein B (SmpB)"/>
    <property type="match status" value="1"/>
</dbReference>
<reference evidence="4 5" key="1">
    <citation type="submission" date="2019-08" db="EMBL/GenBank/DDBJ databases">
        <title>Highly reduced genomes of protist endosymbionts show evolutionary convergence.</title>
        <authorList>
            <person name="George E."/>
            <person name="Husnik F."/>
            <person name="Tashyreva D."/>
            <person name="Prokopchuk G."/>
            <person name="Horak A."/>
            <person name="Kwong W.K."/>
            <person name="Lukes J."/>
            <person name="Keeling P.J."/>
        </authorList>
    </citation>
    <scope>NUCLEOTIDE SEQUENCE [LARGE SCALE GENOMIC DNA]</scope>
    <source>
        <strain evidence="4">1604HC</strain>
    </source>
</reference>
<dbReference type="GO" id="GO:0070929">
    <property type="term" value="P:trans-translation"/>
    <property type="evidence" value="ECO:0007669"/>
    <property type="project" value="UniProtKB-UniRule"/>
</dbReference>
<dbReference type="Gene3D" id="2.40.280.10">
    <property type="match status" value="1"/>
</dbReference>
<dbReference type="Pfam" id="PF01668">
    <property type="entry name" value="SmpB"/>
    <property type="match status" value="1"/>
</dbReference>
<comment type="subcellular location">
    <subcellularLocation>
        <location evidence="3">Cytoplasm</location>
    </subcellularLocation>
    <text evidence="3">The tmRNA-SmpB complex associates with stalled 70S ribosomes.</text>
</comment>
<protein>
    <recommendedName>
        <fullName evidence="3">SsrA-binding protein</fullName>
    </recommendedName>
    <alternativeName>
        <fullName evidence="3">Small protein B</fullName>
    </alternativeName>
</protein>
<accession>A0A5C0UIL4</accession>
<proteinExistence type="inferred from homology"/>
<dbReference type="Proteomes" id="UP000324924">
    <property type="component" value="Chromosome"/>
</dbReference>
<dbReference type="GO" id="GO:0003723">
    <property type="term" value="F:RNA binding"/>
    <property type="evidence" value="ECO:0007669"/>
    <property type="project" value="UniProtKB-UniRule"/>
</dbReference>
<dbReference type="PANTHER" id="PTHR30308">
    <property type="entry name" value="TMRNA-BINDING COMPONENT OF TRANS-TRANSLATION TAGGING COMPLEX"/>
    <property type="match status" value="1"/>
</dbReference>
<organism evidence="4 5">
    <name type="scientific">Candidatus Nesciobacter abundans</name>
    <dbReference type="NCBI Taxonomy" id="2601668"/>
    <lineage>
        <taxon>Bacteria</taxon>
        <taxon>Pseudomonadati</taxon>
        <taxon>Pseudomonadota</taxon>
        <taxon>Alphaproteobacteria</taxon>
        <taxon>Holosporales</taxon>
        <taxon>Holosporaceae</taxon>
        <taxon>Candidatus Nesciobacter</taxon>
    </lineage>
</organism>
<dbReference type="InterPro" id="IPR023620">
    <property type="entry name" value="SmpB"/>
</dbReference>
<evidence type="ECO:0000256" key="2">
    <source>
        <dbReference type="ARBA" id="ARBA00022884"/>
    </source>
</evidence>
<keyword evidence="1 3" id="KW-0963">Cytoplasm</keyword>
<gene>
    <name evidence="3 4" type="primary">smpB</name>
    <name evidence="4" type="ORF">FZC36_02465</name>
</gene>
<comment type="function">
    <text evidence="3">Required for rescue of stalled ribosomes mediated by trans-translation. Binds to transfer-messenger RNA (tmRNA), required for stable association of tmRNA with ribosomes. tmRNA and SmpB together mimic tRNA shape, replacing the anticodon stem-loop with SmpB. tmRNA is encoded by the ssrA gene; the 2 termini fold to resemble tRNA(Ala) and it encodes a 'tag peptide', a short internal open reading frame. During trans-translation Ala-aminoacylated tmRNA acts like a tRNA, entering the A-site of stalled ribosomes, displacing the stalled mRNA. The ribosome then switches to translate the ORF on the tmRNA; the nascent peptide is terminated with the 'tag peptide' encoded by the tmRNA and targeted for degradation. The ribosome is freed to recommence translation, which seems to be the essential function of trans-translation.</text>
</comment>
<dbReference type="InterPro" id="IPR000037">
    <property type="entry name" value="SsrA-bd_prot"/>
</dbReference>
<dbReference type="NCBIfam" id="TIGR00086">
    <property type="entry name" value="smpB"/>
    <property type="match status" value="1"/>
</dbReference>
<comment type="similarity">
    <text evidence="3">Belongs to the SmpB family.</text>
</comment>
<dbReference type="HAMAP" id="MF_00023">
    <property type="entry name" value="SmpB"/>
    <property type="match status" value="1"/>
</dbReference>
<evidence type="ECO:0000256" key="1">
    <source>
        <dbReference type="ARBA" id="ARBA00022490"/>
    </source>
</evidence>
<dbReference type="RefSeq" id="WP_148972395.1">
    <property type="nucleotide sequence ID" value="NZ_CP043314.1"/>
</dbReference>
<dbReference type="AlphaFoldDB" id="A0A5C0UIL4"/>
<name>A0A5C0UIL4_9PROT</name>
<dbReference type="EMBL" id="CP043314">
    <property type="protein sequence ID" value="QEK39272.1"/>
    <property type="molecule type" value="Genomic_DNA"/>
</dbReference>
<dbReference type="CDD" id="cd09294">
    <property type="entry name" value="SmpB"/>
    <property type="match status" value="1"/>
</dbReference>
<sequence length="141" mass="16571">MLNNRKAFFNYEILDKYDAGISLKGSEVKRLREGSGDISCSHIMIKNEEAFILGMNINNLSKNDCFDSKRDRKLLLRKKEIRSLFSKSREKQFTIIPIKVFFMKGFAKIQIALAKGLKKYDKRKKIIDKEIIREKRNQTSF</sequence>
<dbReference type="KEGG" id="nabu:FZC36_02465"/>
<keyword evidence="5" id="KW-1185">Reference proteome</keyword>
<evidence type="ECO:0000313" key="4">
    <source>
        <dbReference type="EMBL" id="QEK39272.1"/>
    </source>
</evidence>
<evidence type="ECO:0000256" key="3">
    <source>
        <dbReference type="HAMAP-Rule" id="MF_00023"/>
    </source>
</evidence>
<dbReference type="OrthoDB" id="9805462at2"/>
<evidence type="ECO:0000313" key="5">
    <source>
        <dbReference type="Proteomes" id="UP000324924"/>
    </source>
</evidence>
<dbReference type="GO" id="GO:0005829">
    <property type="term" value="C:cytosol"/>
    <property type="evidence" value="ECO:0007669"/>
    <property type="project" value="TreeGrafter"/>
</dbReference>
<keyword evidence="2 3" id="KW-0694">RNA-binding</keyword>